<evidence type="ECO:0000256" key="5">
    <source>
        <dbReference type="ARBA" id="ARBA00022840"/>
    </source>
</evidence>
<reference evidence="9" key="1">
    <citation type="journal article" date="2020" name="Stud. Mycol.">
        <title>101 Dothideomycetes genomes: a test case for predicting lifestyles and emergence of pathogens.</title>
        <authorList>
            <person name="Haridas S."/>
            <person name="Albert R."/>
            <person name="Binder M."/>
            <person name="Bloem J."/>
            <person name="Labutti K."/>
            <person name="Salamov A."/>
            <person name="Andreopoulos B."/>
            <person name="Baker S."/>
            <person name="Barry K."/>
            <person name="Bills G."/>
            <person name="Bluhm B."/>
            <person name="Cannon C."/>
            <person name="Castanera R."/>
            <person name="Culley D."/>
            <person name="Daum C."/>
            <person name="Ezra D."/>
            <person name="Gonzalez J."/>
            <person name="Henrissat B."/>
            <person name="Kuo A."/>
            <person name="Liang C."/>
            <person name="Lipzen A."/>
            <person name="Lutzoni F."/>
            <person name="Magnuson J."/>
            <person name="Mondo S."/>
            <person name="Nolan M."/>
            <person name="Ohm R."/>
            <person name="Pangilinan J."/>
            <person name="Park H.-J."/>
            <person name="Ramirez L."/>
            <person name="Alfaro M."/>
            <person name="Sun H."/>
            <person name="Tritt A."/>
            <person name="Yoshinaga Y."/>
            <person name="Zwiers L.-H."/>
            <person name="Turgeon B."/>
            <person name="Goodwin S."/>
            <person name="Spatafora J."/>
            <person name="Crous P."/>
            <person name="Grigoriev I."/>
        </authorList>
    </citation>
    <scope>NUCLEOTIDE SEQUENCE</scope>
    <source>
        <strain evidence="9">CBS 121739</strain>
    </source>
</reference>
<dbReference type="GO" id="GO:0005829">
    <property type="term" value="C:cytosol"/>
    <property type="evidence" value="ECO:0007669"/>
    <property type="project" value="TreeGrafter"/>
</dbReference>
<dbReference type="GO" id="GO:0005524">
    <property type="term" value="F:ATP binding"/>
    <property type="evidence" value="ECO:0007669"/>
    <property type="project" value="UniProtKB-UniRule"/>
</dbReference>
<evidence type="ECO:0000256" key="2">
    <source>
        <dbReference type="ARBA" id="ARBA00022679"/>
    </source>
</evidence>
<dbReference type="GO" id="GO:0006096">
    <property type="term" value="P:glycolytic process"/>
    <property type="evidence" value="ECO:0007669"/>
    <property type="project" value="UniProtKB-UniPathway"/>
</dbReference>
<dbReference type="InterPro" id="IPR001312">
    <property type="entry name" value="Hexokinase"/>
</dbReference>
<feature type="domain" description="Hexokinase C-terminal" evidence="8">
    <location>
        <begin position="247"/>
        <end position="521"/>
    </location>
</feature>
<gene>
    <name evidence="9" type="ORF">EJ05DRAFT_446319</name>
</gene>
<dbReference type="Proteomes" id="UP000799437">
    <property type="component" value="Unassembled WGS sequence"/>
</dbReference>
<dbReference type="CDD" id="cd24000">
    <property type="entry name" value="ASKHA_NBD_HK"/>
    <property type="match status" value="1"/>
</dbReference>
<accession>A0A6A6VS88</accession>
<dbReference type="GO" id="GO:0001678">
    <property type="term" value="P:intracellular glucose homeostasis"/>
    <property type="evidence" value="ECO:0007669"/>
    <property type="project" value="InterPro"/>
</dbReference>
<dbReference type="Gene3D" id="3.40.367.20">
    <property type="match status" value="1"/>
</dbReference>
<dbReference type="InterPro" id="IPR022672">
    <property type="entry name" value="Hexokinase_N"/>
</dbReference>
<evidence type="ECO:0000313" key="9">
    <source>
        <dbReference type="EMBL" id="KAF2752739.1"/>
    </source>
</evidence>
<dbReference type="UniPathway" id="UPA00109">
    <property type="reaction ID" value="UER00180"/>
</dbReference>
<dbReference type="InterPro" id="IPR043129">
    <property type="entry name" value="ATPase_NBD"/>
</dbReference>
<dbReference type="GeneID" id="54483280"/>
<dbReference type="PROSITE" id="PS51748">
    <property type="entry name" value="HEXOKINASE_2"/>
    <property type="match status" value="1"/>
</dbReference>
<dbReference type="Gene3D" id="3.30.420.40">
    <property type="match status" value="1"/>
</dbReference>
<dbReference type="OrthoDB" id="419537at2759"/>
<keyword evidence="6" id="KW-0324">Glycolysis</keyword>
<dbReference type="InterPro" id="IPR022673">
    <property type="entry name" value="Hexokinase_C"/>
</dbReference>
<dbReference type="GO" id="GO:0004340">
    <property type="term" value="F:glucokinase activity"/>
    <property type="evidence" value="ECO:0007669"/>
    <property type="project" value="TreeGrafter"/>
</dbReference>
<keyword evidence="2 6" id="KW-0808">Transferase</keyword>
<dbReference type="GO" id="GO:0006013">
    <property type="term" value="P:mannose metabolic process"/>
    <property type="evidence" value="ECO:0007669"/>
    <property type="project" value="TreeGrafter"/>
</dbReference>
<dbReference type="GO" id="GO:0006006">
    <property type="term" value="P:glucose metabolic process"/>
    <property type="evidence" value="ECO:0007669"/>
    <property type="project" value="TreeGrafter"/>
</dbReference>
<keyword evidence="10" id="KW-1185">Reference proteome</keyword>
<dbReference type="GO" id="GO:0005536">
    <property type="term" value="F:D-glucose binding"/>
    <property type="evidence" value="ECO:0007669"/>
    <property type="project" value="InterPro"/>
</dbReference>
<dbReference type="GO" id="GO:0005739">
    <property type="term" value="C:mitochondrion"/>
    <property type="evidence" value="ECO:0007669"/>
    <property type="project" value="TreeGrafter"/>
</dbReference>
<dbReference type="PANTHER" id="PTHR19443">
    <property type="entry name" value="HEXOKINASE"/>
    <property type="match status" value="1"/>
</dbReference>
<dbReference type="PRINTS" id="PR00475">
    <property type="entry name" value="HEXOKINASE"/>
</dbReference>
<dbReference type="AlphaFoldDB" id="A0A6A6VS88"/>
<keyword evidence="4 6" id="KW-0418">Kinase</keyword>
<dbReference type="Pfam" id="PF03727">
    <property type="entry name" value="Hexokinase_2"/>
    <property type="match status" value="1"/>
</dbReference>
<dbReference type="RefSeq" id="XP_033595190.1">
    <property type="nucleotide sequence ID" value="XM_033742226.1"/>
</dbReference>
<sequence length="527" mass="57246">MADPQAITYDQTALDEAVRPLTWFLNTTHLHELSTEFTATYRDLAKTSTEHFLATPVTVLPTGLESGRYLAIDVGGTNLRVGIIELLGNIPLQRIAEAEDVSTAKIIKSHDKTWPIVDHLKMDQAEDLFSWIGDCIAEVLTDALSDASDENLFGKELPLGITFSFPLAQTSMNEGILMGMGKGFAIKQGLSLGDLLLDGYSRHCADANGNIHRLPRLKIAAITNDTVATFSALAYATRTTTNSKTTMGLIVGTGCNATIPMKLKYLHDDKRRAAPLPKNFDYEDSKIVINTEWTIRGADEPMKKLGVITSWDDDLSRNSEVPGFQPFEYMTAGRYLGEMVRLAFIDITTRHATSKFEFPPTLLEKNAISTNFLATSVADADPVLLTSVLNSTFPPSHPAFAWSPHHAVLLSRIALAVQARASALVAAAVIGLLGCVEELALDDFNGDRFSREGNPGPGEPKCDMVVAFTGKTMAGYPLYRSTCQHWLDQLVRNGSARNKGKRVVLKAASDGGIIGAAVLAGMMVSRT</sequence>
<evidence type="ECO:0000256" key="1">
    <source>
        <dbReference type="ARBA" id="ARBA00009225"/>
    </source>
</evidence>
<proteinExistence type="inferred from homology"/>
<evidence type="ECO:0000256" key="3">
    <source>
        <dbReference type="ARBA" id="ARBA00022741"/>
    </source>
</evidence>
<name>A0A6A6VS88_9PEZI</name>
<evidence type="ECO:0000256" key="4">
    <source>
        <dbReference type="ARBA" id="ARBA00022777"/>
    </source>
</evidence>
<evidence type="ECO:0000259" key="8">
    <source>
        <dbReference type="Pfam" id="PF03727"/>
    </source>
</evidence>
<dbReference type="PANTHER" id="PTHR19443:SF29">
    <property type="entry name" value="PHOSPHOTRANSFERASE"/>
    <property type="match status" value="1"/>
</dbReference>
<dbReference type="EC" id="2.7.1.-" evidence="6"/>
<keyword evidence="5 6" id="KW-0067">ATP-binding</keyword>
<dbReference type="SUPFAM" id="SSF53067">
    <property type="entry name" value="Actin-like ATPase domain"/>
    <property type="match status" value="2"/>
</dbReference>
<dbReference type="GO" id="GO:0019158">
    <property type="term" value="F:mannokinase activity"/>
    <property type="evidence" value="ECO:0007669"/>
    <property type="project" value="TreeGrafter"/>
</dbReference>
<feature type="domain" description="Hexokinase N-terminal" evidence="7">
    <location>
        <begin position="25"/>
        <end position="235"/>
    </location>
</feature>
<organism evidence="9 10">
    <name type="scientific">Pseudovirgaria hyperparasitica</name>
    <dbReference type="NCBI Taxonomy" id="470096"/>
    <lineage>
        <taxon>Eukaryota</taxon>
        <taxon>Fungi</taxon>
        <taxon>Dikarya</taxon>
        <taxon>Ascomycota</taxon>
        <taxon>Pezizomycotina</taxon>
        <taxon>Dothideomycetes</taxon>
        <taxon>Dothideomycetes incertae sedis</taxon>
        <taxon>Acrospermales</taxon>
        <taxon>Acrospermaceae</taxon>
        <taxon>Pseudovirgaria</taxon>
    </lineage>
</organism>
<evidence type="ECO:0000259" key="7">
    <source>
        <dbReference type="Pfam" id="PF00349"/>
    </source>
</evidence>
<comment type="similarity">
    <text evidence="1 6">Belongs to the hexokinase family.</text>
</comment>
<keyword evidence="3 6" id="KW-0547">Nucleotide-binding</keyword>
<protein>
    <recommendedName>
        <fullName evidence="6">Phosphotransferase</fullName>
        <ecNumber evidence="6">2.7.1.-</ecNumber>
    </recommendedName>
</protein>
<dbReference type="Pfam" id="PF00349">
    <property type="entry name" value="Hexokinase_1"/>
    <property type="match status" value="1"/>
</dbReference>
<evidence type="ECO:0000256" key="6">
    <source>
        <dbReference type="RuleBase" id="RU362007"/>
    </source>
</evidence>
<dbReference type="GO" id="GO:0008865">
    <property type="term" value="F:fructokinase activity"/>
    <property type="evidence" value="ECO:0007669"/>
    <property type="project" value="TreeGrafter"/>
</dbReference>
<evidence type="ECO:0000313" key="10">
    <source>
        <dbReference type="Proteomes" id="UP000799437"/>
    </source>
</evidence>
<dbReference type="EMBL" id="ML996597">
    <property type="protein sequence ID" value="KAF2752739.1"/>
    <property type="molecule type" value="Genomic_DNA"/>
</dbReference>